<dbReference type="EMBL" id="JAGRRH010000001">
    <property type="protein sequence ID" value="KAG7374661.1"/>
    <property type="molecule type" value="Genomic_DNA"/>
</dbReference>
<protein>
    <submittedName>
        <fullName evidence="6">Leucine carboxyl methyltransferase</fullName>
    </submittedName>
</protein>
<evidence type="ECO:0000256" key="1">
    <source>
        <dbReference type="ARBA" id="ARBA00022603"/>
    </source>
</evidence>
<feature type="compositionally biased region" description="Acidic residues" evidence="4">
    <location>
        <begin position="716"/>
        <end position="727"/>
    </location>
</feature>
<dbReference type="Pfam" id="PF13508">
    <property type="entry name" value="Acetyltransf_7"/>
    <property type="match status" value="1"/>
</dbReference>
<keyword evidence="1 6" id="KW-0489">Methyltransferase</keyword>
<dbReference type="AlphaFoldDB" id="A0A9K3M7L0"/>
<dbReference type="PROSITE" id="PS51186">
    <property type="entry name" value="GNAT"/>
    <property type="match status" value="1"/>
</dbReference>
<name>A0A9K3M7L0_9STRA</name>
<dbReference type="PANTHER" id="PTHR13600">
    <property type="entry name" value="LEUCINE CARBOXYL METHYLTRANSFERASE"/>
    <property type="match status" value="1"/>
</dbReference>
<reference evidence="6" key="1">
    <citation type="journal article" date="2021" name="Sci. Rep.">
        <title>Diploid genomic architecture of Nitzschia inconspicua, an elite biomass production diatom.</title>
        <authorList>
            <person name="Oliver A."/>
            <person name="Podell S."/>
            <person name="Pinowska A."/>
            <person name="Traller J.C."/>
            <person name="Smith S.R."/>
            <person name="McClure R."/>
            <person name="Beliaev A."/>
            <person name="Bohutskyi P."/>
            <person name="Hill E.A."/>
            <person name="Rabines A."/>
            <person name="Zheng H."/>
            <person name="Allen L.Z."/>
            <person name="Kuo A."/>
            <person name="Grigoriev I.V."/>
            <person name="Allen A.E."/>
            <person name="Hazlebeck D."/>
            <person name="Allen E.E."/>
        </authorList>
    </citation>
    <scope>NUCLEOTIDE SEQUENCE</scope>
    <source>
        <strain evidence="6">Hildebrandi</strain>
    </source>
</reference>
<dbReference type="InterPro" id="IPR007213">
    <property type="entry name" value="Ppm1/Ppm2/Tcmp"/>
</dbReference>
<feature type="compositionally biased region" description="Polar residues" evidence="4">
    <location>
        <begin position="685"/>
        <end position="695"/>
    </location>
</feature>
<feature type="domain" description="N-acetyltransferase" evidence="5">
    <location>
        <begin position="449"/>
        <end position="609"/>
    </location>
</feature>
<dbReference type="CDD" id="cd04301">
    <property type="entry name" value="NAT_SF"/>
    <property type="match status" value="1"/>
</dbReference>
<dbReference type="Pfam" id="PF04072">
    <property type="entry name" value="LCM"/>
    <property type="match status" value="1"/>
</dbReference>
<sequence>MNCSSSPSSSIAAITKTAWDAIHAKHSAVMAGYRMVVDHVEIYQTLMDQFCHSKRHRQTPLVHAGYASRVLTMSNAIRSFLSYQQQVGETAISGQRSVQIVLLGCGVDVIGMWAAQSTPDLDVTIVEIDLPEVCQLKTEMLIGETMVVNNVTEHVTDTNLTWYSAEILSPTSSNNHLNDSTKKQRYIMIPGNLKDPSMLDMVLHDPVLSLDAQAPTLFLSELVLAYLPAMDTNRLLSWCSDRFSDSIVVALEPLGFEDPNENDGDIKIIGVEEGYRRDYGKKFQQKLEKGLTQQDRAGGHDSLFHPIGTSLDNVTQRLLQSGFGYAATTTLGVAATIAAATVNDAMTCPEFFDEHAALALHLRSYVLTCGFSRKGSSGDELLRRIVCRWEENNALPQAMAGLPILNMECNTVISEIQVQDESTVREIFSETYQEYMDEHPSIRKMVKGVLNKELKETATYQHNFDDNPVQTKSFFHRSSIAERYQDTNGIFLVAVKYRMDSNMKTPCRTVIGFVGIQSCQSKLSESGTMEIFRLVVDKQHRGLGIGRKLLEAVERYAVVNYQSSQLVAKTPTILEAASRLYASCGYQVKCEKPLGSTLFFTTFVKKLIEKDECRLYENISTTTEETMAGEQTGDYSYLGYEEAAPTVQQQRQRRSTLLGHIQAWAEAINQERLEGHGMAARLESRSQPRTSSNRRGSMDAAFTSSPYKRIYHSSDELEGDTNDDEALHDDRRGSSHRRSSLDTMVEQAVAYVNMYPSHIDDELDPFGSRRDSLF</sequence>
<organism evidence="6 7">
    <name type="scientific">Nitzschia inconspicua</name>
    <dbReference type="NCBI Taxonomy" id="303405"/>
    <lineage>
        <taxon>Eukaryota</taxon>
        <taxon>Sar</taxon>
        <taxon>Stramenopiles</taxon>
        <taxon>Ochrophyta</taxon>
        <taxon>Bacillariophyta</taxon>
        <taxon>Bacillariophyceae</taxon>
        <taxon>Bacillariophycidae</taxon>
        <taxon>Bacillariales</taxon>
        <taxon>Bacillariaceae</taxon>
        <taxon>Nitzschia</taxon>
    </lineage>
</organism>
<dbReference type="InterPro" id="IPR016651">
    <property type="entry name" value="LCMT1"/>
</dbReference>
<comment type="caution">
    <text evidence="6">The sequence shown here is derived from an EMBL/GenBank/DDBJ whole genome shotgun (WGS) entry which is preliminary data.</text>
</comment>
<evidence type="ECO:0000313" key="6">
    <source>
        <dbReference type="EMBL" id="KAG7374661.1"/>
    </source>
</evidence>
<dbReference type="Proteomes" id="UP000693970">
    <property type="component" value="Unassembled WGS sequence"/>
</dbReference>
<dbReference type="GO" id="GO:0032259">
    <property type="term" value="P:methylation"/>
    <property type="evidence" value="ECO:0007669"/>
    <property type="project" value="UniProtKB-KW"/>
</dbReference>
<accession>A0A9K3M7L0</accession>
<evidence type="ECO:0000256" key="4">
    <source>
        <dbReference type="SAM" id="MobiDB-lite"/>
    </source>
</evidence>
<dbReference type="OrthoDB" id="203237at2759"/>
<keyword evidence="2" id="KW-0808">Transferase</keyword>
<evidence type="ECO:0000256" key="2">
    <source>
        <dbReference type="ARBA" id="ARBA00022679"/>
    </source>
</evidence>
<keyword evidence="7" id="KW-1185">Reference proteome</keyword>
<dbReference type="GO" id="GO:0008168">
    <property type="term" value="F:methyltransferase activity"/>
    <property type="evidence" value="ECO:0007669"/>
    <property type="project" value="UniProtKB-KW"/>
</dbReference>
<keyword evidence="3" id="KW-0949">S-adenosyl-L-methionine</keyword>
<proteinExistence type="predicted"/>
<evidence type="ECO:0000313" key="7">
    <source>
        <dbReference type="Proteomes" id="UP000693970"/>
    </source>
</evidence>
<dbReference type="InterPro" id="IPR000182">
    <property type="entry name" value="GNAT_dom"/>
</dbReference>
<gene>
    <name evidence="6" type="ORF">IV203_013756</name>
</gene>
<feature type="region of interest" description="Disordered" evidence="4">
    <location>
        <begin position="681"/>
        <end position="741"/>
    </location>
</feature>
<evidence type="ECO:0000259" key="5">
    <source>
        <dbReference type="PROSITE" id="PS51186"/>
    </source>
</evidence>
<reference evidence="6" key="2">
    <citation type="submission" date="2021-04" db="EMBL/GenBank/DDBJ databases">
        <authorList>
            <person name="Podell S."/>
        </authorList>
    </citation>
    <scope>NUCLEOTIDE SEQUENCE</scope>
    <source>
        <strain evidence="6">Hildebrandi</strain>
    </source>
</reference>
<dbReference type="GO" id="GO:0016747">
    <property type="term" value="F:acyltransferase activity, transferring groups other than amino-acyl groups"/>
    <property type="evidence" value="ECO:0007669"/>
    <property type="project" value="InterPro"/>
</dbReference>
<dbReference type="PANTHER" id="PTHR13600:SF21">
    <property type="entry name" value="LEUCINE CARBOXYL METHYLTRANSFERASE 1"/>
    <property type="match status" value="1"/>
</dbReference>
<evidence type="ECO:0000256" key="3">
    <source>
        <dbReference type="ARBA" id="ARBA00022691"/>
    </source>
</evidence>